<sequence length="485" mass="52384">VSPSSPLDCPEGRFGPSCTQACDCSGAPCDRVSGQCQCPAGTSGKRCENERHVKRLMSLLWVIETSTTPNSPPSEALAGHKHCFHQACFHREGKCYSCVTSGFLVQCLQMLACHFNMCHGNLLYGIPICVFTVCRVCVTLWLTVLYHTVCLCAVACLTGRFGVGCQLRCLCENSGRCHPVTGRCTCASGWAGHNCMKGKVGVALNTKCDCKDGDGSCDAVTGQCNCEAGYTGTQCYDSMCESPQPKYLISGVCGLFPFSLVLVLRQNNSRLSQSTHLSLPTVLVLICVSECPVGYFGLGCLHHCQCDNKGTCDHVSGACTCLVGWTGTFCEKRIIELLTLWMDMFYCLLRSKGCVCVCVLACPQGFYGLDCQEKCVCVNGGHCSHVTGVCVCPYWTSHTSDSLYNIKHFISYMYYQCVFNIDMIGSLEVSYLFLAACQAGFYGESCSQTCGCHNNGSCYPGSGQCVCTPGWTGPRCLQGECGQGE</sequence>
<dbReference type="SMART" id="SM00181">
    <property type="entry name" value="EGF"/>
    <property type="match status" value="5"/>
</dbReference>
<reference evidence="5" key="1">
    <citation type="submission" date="2018-06" db="EMBL/GenBank/DDBJ databases">
        <title>Genome assembly of Danube salmon.</title>
        <authorList>
            <person name="Macqueen D.J."/>
            <person name="Gundappa M.K."/>
        </authorList>
    </citation>
    <scope>NUCLEOTIDE SEQUENCE [LARGE SCALE GENOMIC DNA]</scope>
</reference>
<proteinExistence type="predicted"/>
<dbReference type="InterPro" id="IPR002049">
    <property type="entry name" value="LE_dom"/>
</dbReference>
<evidence type="ECO:0000256" key="2">
    <source>
        <dbReference type="PROSITE-ProRule" id="PRU00076"/>
    </source>
</evidence>
<dbReference type="GO" id="GO:0005044">
    <property type="term" value="F:scavenger receptor activity"/>
    <property type="evidence" value="ECO:0007669"/>
    <property type="project" value="InterPro"/>
</dbReference>
<dbReference type="PROSITE" id="PS50026">
    <property type="entry name" value="EGF_3"/>
    <property type="match status" value="2"/>
</dbReference>
<dbReference type="STRING" id="62062.ENSHHUP00000089181"/>
<dbReference type="Ensembl" id="ENSHHUT00000091947.1">
    <property type="protein sequence ID" value="ENSHHUP00000089181.1"/>
    <property type="gene ID" value="ENSHHUG00000051502.1"/>
</dbReference>
<organism evidence="4 5">
    <name type="scientific">Hucho hucho</name>
    <name type="common">huchen</name>
    <dbReference type="NCBI Taxonomy" id="62062"/>
    <lineage>
        <taxon>Eukaryota</taxon>
        <taxon>Metazoa</taxon>
        <taxon>Chordata</taxon>
        <taxon>Craniata</taxon>
        <taxon>Vertebrata</taxon>
        <taxon>Euteleostomi</taxon>
        <taxon>Actinopterygii</taxon>
        <taxon>Neopterygii</taxon>
        <taxon>Teleostei</taxon>
        <taxon>Protacanthopterygii</taxon>
        <taxon>Salmoniformes</taxon>
        <taxon>Salmonidae</taxon>
        <taxon>Salmoninae</taxon>
        <taxon>Hucho</taxon>
    </lineage>
</organism>
<evidence type="ECO:0000259" key="3">
    <source>
        <dbReference type="PROSITE" id="PS50026"/>
    </source>
</evidence>
<evidence type="ECO:0000256" key="1">
    <source>
        <dbReference type="ARBA" id="ARBA00022536"/>
    </source>
</evidence>
<dbReference type="GeneTree" id="ENSGT00940000156971"/>
<feature type="disulfide bond" evidence="2">
    <location>
        <begin position="467"/>
        <end position="476"/>
    </location>
</feature>
<dbReference type="PROSITE" id="PS01186">
    <property type="entry name" value="EGF_2"/>
    <property type="match status" value="3"/>
</dbReference>
<dbReference type="PROSITE" id="PS00022">
    <property type="entry name" value="EGF_1"/>
    <property type="match status" value="4"/>
</dbReference>
<dbReference type="PANTHER" id="PTHR24043:SF8">
    <property type="entry name" value="EGF-LIKE DOMAIN-CONTAINING PROTEIN"/>
    <property type="match status" value="1"/>
</dbReference>
<comment type="caution">
    <text evidence="2">Lacks conserved residue(s) required for the propagation of feature annotation.</text>
</comment>
<protein>
    <recommendedName>
        <fullName evidence="3">EGF-like domain-containing protein</fullName>
    </recommendedName>
</protein>
<keyword evidence="5" id="KW-1185">Reference proteome</keyword>
<dbReference type="InterPro" id="IPR042635">
    <property type="entry name" value="MEGF10/SREC1/2-like"/>
</dbReference>
<dbReference type="AlphaFoldDB" id="A0A4W5RH13"/>
<dbReference type="Gene3D" id="2.170.300.10">
    <property type="entry name" value="Tie2 ligand-binding domain superfamily"/>
    <property type="match status" value="5"/>
</dbReference>
<dbReference type="Proteomes" id="UP000314982">
    <property type="component" value="Unassembled WGS sequence"/>
</dbReference>
<dbReference type="InterPro" id="IPR000742">
    <property type="entry name" value="EGF"/>
</dbReference>
<reference evidence="4" key="2">
    <citation type="submission" date="2025-08" db="UniProtKB">
        <authorList>
            <consortium name="Ensembl"/>
        </authorList>
    </citation>
    <scope>IDENTIFICATION</scope>
</reference>
<accession>A0A4W5RH13</accession>
<feature type="domain" description="EGF-like" evidence="3">
    <location>
        <begin position="301"/>
        <end position="331"/>
    </location>
</feature>
<keyword evidence="1 2" id="KW-0245">EGF-like domain</keyword>
<feature type="domain" description="EGF-like" evidence="3">
    <location>
        <begin position="442"/>
        <end position="477"/>
    </location>
</feature>
<dbReference type="PANTHER" id="PTHR24043">
    <property type="entry name" value="SCAVENGER RECEPTOR CLASS F"/>
    <property type="match status" value="1"/>
</dbReference>
<evidence type="ECO:0000313" key="4">
    <source>
        <dbReference type="Ensembl" id="ENSHHUP00000089181.1"/>
    </source>
</evidence>
<feature type="disulfide bond" evidence="2">
    <location>
        <begin position="321"/>
        <end position="330"/>
    </location>
</feature>
<keyword evidence="2" id="KW-1015">Disulfide bond</keyword>
<dbReference type="PRINTS" id="PR00011">
    <property type="entry name" value="EGFLAMININ"/>
</dbReference>
<evidence type="ECO:0000313" key="5">
    <source>
        <dbReference type="Proteomes" id="UP000314982"/>
    </source>
</evidence>
<name>A0A4W5RH13_9TELE</name>
<dbReference type="SMART" id="SM00180">
    <property type="entry name" value="EGF_Lam"/>
    <property type="match status" value="4"/>
</dbReference>
<reference evidence="4" key="3">
    <citation type="submission" date="2025-09" db="UniProtKB">
        <authorList>
            <consortium name="Ensembl"/>
        </authorList>
    </citation>
    <scope>IDENTIFICATION</scope>
</reference>